<evidence type="ECO:0000313" key="3">
    <source>
        <dbReference type="Proteomes" id="UP000307217"/>
    </source>
</evidence>
<proteinExistence type="predicted"/>
<evidence type="ECO:0000256" key="1">
    <source>
        <dbReference type="SAM" id="MobiDB-lite"/>
    </source>
</evidence>
<dbReference type="Proteomes" id="UP000307217">
    <property type="component" value="Unassembled WGS sequence"/>
</dbReference>
<dbReference type="EMBL" id="PNBX01000073">
    <property type="protein sequence ID" value="TMO66614.1"/>
    <property type="molecule type" value="Genomic_DNA"/>
</dbReference>
<reference evidence="2 3" key="1">
    <citation type="submission" date="2018-01" db="EMBL/GenBank/DDBJ databases">
        <authorList>
            <person name="Paulsen S."/>
            <person name="Gram L.K."/>
        </authorList>
    </citation>
    <scope>NUCLEOTIDE SEQUENCE [LARGE SCALE GENOMIC DNA]</scope>
    <source>
        <strain evidence="2 3">S3790</strain>
    </source>
</reference>
<name>A0A5S3V705_9GAMM</name>
<gene>
    <name evidence="2" type="ORF">CWC19_15730</name>
</gene>
<protein>
    <submittedName>
        <fullName evidence="2">Uncharacterized protein</fullName>
    </submittedName>
</protein>
<comment type="caution">
    <text evidence="2">The sequence shown here is derived from an EMBL/GenBank/DDBJ whole genome shotgun (WGS) entry which is preliminary data.</text>
</comment>
<accession>A0A5S3V705</accession>
<reference evidence="3" key="2">
    <citation type="submission" date="2019-06" db="EMBL/GenBank/DDBJ databases">
        <title>Co-occurence of chitin degradation, pigmentation and bioactivity in marine Pseudoalteromonas.</title>
        <authorList>
            <person name="Sonnenschein E.C."/>
            <person name="Bech P.K."/>
        </authorList>
    </citation>
    <scope>NUCLEOTIDE SEQUENCE [LARGE SCALE GENOMIC DNA]</scope>
    <source>
        <strain evidence="3">S3790</strain>
    </source>
</reference>
<sequence>MIPPISKKNTVSVHRKNYDKQASGKKQLPTPNEPCTIPLDVSISYKGKIRKVVYQTLRRKFGDRLSQEAQFIEMVNWVSKKLESNVSNPEQVEAIIDSLLNKKK</sequence>
<organism evidence="2 3">
    <name type="scientific">Pseudoalteromonas aurantia</name>
    <dbReference type="NCBI Taxonomy" id="43654"/>
    <lineage>
        <taxon>Bacteria</taxon>
        <taxon>Pseudomonadati</taxon>
        <taxon>Pseudomonadota</taxon>
        <taxon>Gammaproteobacteria</taxon>
        <taxon>Alteromonadales</taxon>
        <taxon>Pseudoalteromonadaceae</taxon>
        <taxon>Pseudoalteromonas</taxon>
    </lineage>
</organism>
<feature type="region of interest" description="Disordered" evidence="1">
    <location>
        <begin position="1"/>
        <end position="33"/>
    </location>
</feature>
<dbReference type="RefSeq" id="WP_138592738.1">
    <property type="nucleotide sequence ID" value="NZ_PNBX01000073.1"/>
</dbReference>
<evidence type="ECO:0000313" key="2">
    <source>
        <dbReference type="EMBL" id="TMO66614.1"/>
    </source>
</evidence>
<dbReference type="AlphaFoldDB" id="A0A5S3V705"/>